<dbReference type="Proteomes" id="UP001243846">
    <property type="component" value="Unassembled WGS sequence"/>
</dbReference>
<dbReference type="InterPro" id="IPR029044">
    <property type="entry name" value="Nucleotide-diphossugar_trans"/>
</dbReference>
<feature type="compositionally biased region" description="Low complexity" evidence="1">
    <location>
        <begin position="170"/>
        <end position="181"/>
    </location>
</feature>
<feature type="compositionally biased region" description="Low complexity" evidence="1">
    <location>
        <begin position="191"/>
        <end position="201"/>
    </location>
</feature>
<reference evidence="3" key="1">
    <citation type="journal article" date="2019" name="Int. J. Syst. Evol. Microbiol.">
        <title>The Global Catalogue of Microorganisms (GCM) 10K type strain sequencing project: providing services to taxonomists for standard genome sequencing and annotation.</title>
        <authorList>
            <consortium name="The Broad Institute Genomics Platform"/>
            <consortium name="The Broad Institute Genome Sequencing Center for Infectious Disease"/>
            <person name="Wu L."/>
            <person name="Ma J."/>
        </authorList>
    </citation>
    <scope>NUCLEOTIDE SEQUENCE [LARGE SCALE GENOMIC DNA]</scope>
    <source>
        <strain evidence="3">CECT 8482</strain>
    </source>
</reference>
<proteinExistence type="predicted"/>
<evidence type="ECO:0000313" key="2">
    <source>
        <dbReference type="EMBL" id="MDN3710885.1"/>
    </source>
</evidence>
<dbReference type="EMBL" id="JAUFRC010000001">
    <property type="protein sequence ID" value="MDN3710885.1"/>
    <property type="molecule type" value="Genomic_DNA"/>
</dbReference>
<organism evidence="2 3">
    <name type="scientific">Paracoccus cavernae</name>
    <dbReference type="NCBI Taxonomy" id="1571207"/>
    <lineage>
        <taxon>Bacteria</taxon>
        <taxon>Pseudomonadati</taxon>
        <taxon>Pseudomonadota</taxon>
        <taxon>Alphaproteobacteria</taxon>
        <taxon>Rhodobacterales</taxon>
        <taxon>Paracoccaceae</taxon>
        <taxon>Paracoccus</taxon>
    </lineage>
</organism>
<name>A0ABT8D267_9RHOB</name>
<sequence>MSEPATPTAPTAAVPNGPSSADPVLVICIKWGTLYGADDVNRLAAGVRRHLARPHRFICFTDDALGLDAGIEAMALPELGLPKGHKDTRWQKLALFRKDLFGLKGTGLFLDLDLVIVDDLEPFFALPGEFFIIRDDDLFRPKPCARSIRRATVSCIASAIPRSFAMRSGRIPTSSTPISPIRRPRRQDTRSASSSKAPSSPNTAICITGRAGGVSASKTTVCRAIS</sequence>
<feature type="region of interest" description="Disordered" evidence="1">
    <location>
        <begin position="168"/>
        <end position="204"/>
    </location>
</feature>
<evidence type="ECO:0008006" key="4">
    <source>
        <dbReference type="Google" id="ProtNLM"/>
    </source>
</evidence>
<evidence type="ECO:0000256" key="1">
    <source>
        <dbReference type="SAM" id="MobiDB-lite"/>
    </source>
</evidence>
<accession>A0ABT8D267</accession>
<protein>
    <recommendedName>
        <fullName evidence="4">Glycosyltransferase</fullName>
    </recommendedName>
</protein>
<keyword evidence="3" id="KW-1185">Reference proteome</keyword>
<comment type="caution">
    <text evidence="2">The sequence shown here is derived from an EMBL/GenBank/DDBJ whole genome shotgun (WGS) entry which is preliminary data.</text>
</comment>
<gene>
    <name evidence="2" type="ORF">QWZ10_01925</name>
</gene>
<dbReference type="SUPFAM" id="SSF53448">
    <property type="entry name" value="Nucleotide-diphospho-sugar transferases"/>
    <property type="match status" value="1"/>
</dbReference>
<evidence type="ECO:0000313" key="3">
    <source>
        <dbReference type="Proteomes" id="UP001243846"/>
    </source>
</evidence>